<dbReference type="VEuPathDB" id="FungiDB:Z520_03407"/>
<evidence type="ECO:0000256" key="2">
    <source>
        <dbReference type="ARBA" id="ARBA00023445"/>
    </source>
</evidence>
<dbReference type="Proteomes" id="UP000053411">
    <property type="component" value="Unassembled WGS sequence"/>
</dbReference>
<dbReference type="AlphaFoldDB" id="A0A0D2IUK8"/>
<protein>
    <recommendedName>
        <fullName evidence="3">NAD-dependent epimerase/dehydratase domain-containing protein</fullName>
    </recommendedName>
</protein>
<dbReference type="PANTHER" id="PTHR10366:SF562">
    <property type="entry name" value="ALDEHYDE REDUCTASE II (AFU_ORTHOLOGUE AFUA_1G11360)"/>
    <property type="match status" value="1"/>
</dbReference>
<dbReference type="InterPro" id="IPR036291">
    <property type="entry name" value="NAD(P)-bd_dom_sf"/>
</dbReference>
<dbReference type="GeneID" id="27709153"/>
<evidence type="ECO:0000313" key="4">
    <source>
        <dbReference type="EMBL" id="KIY00742.1"/>
    </source>
</evidence>
<dbReference type="InterPro" id="IPR050425">
    <property type="entry name" value="NAD(P)_dehydrat-like"/>
</dbReference>
<dbReference type="GO" id="GO:0016616">
    <property type="term" value="F:oxidoreductase activity, acting on the CH-OH group of donors, NAD or NADP as acceptor"/>
    <property type="evidence" value="ECO:0007669"/>
    <property type="project" value="TreeGrafter"/>
</dbReference>
<keyword evidence="5" id="KW-1185">Reference proteome</keyword>
<evidence type="ECO:0000259" key="3">
    <source>
        <dbReference type="Pfam" id="PF01370"/>
    </source>
</evidence>
<name>A0A0D2IUK8_9EURO</name>
<dbReference type="OrthoDB" id="2735536at2759"/>
<dbReference type="EMBL" id="KN848066">
    <property type="protein sequence ID" value="KIY00742.1"/>
    <property type="molecule type" value="Genomic_DNA"/>
</dbReference>
<dbReference type="Pfam" id="PF01370">
    <property type="entry name" value="Epimerase"/>
    <property type="match status" value="1"/>
</dbReference>
<dbReference type="STRING" id="1442371.A0A0D2IUK8"/>
<organism evidence="4 5">
    <name type="scientific">Fonsecaea multimorphosa CBS 102226</name>
    <dbReference type="NCBI Taxonomy" id="1442371"/>
    <lineage>
        <taxon>Eukaryota</taxon>
        <taxon>Fungi</taxon>
        <taxon>Dikarya</taxon>
        <taxon>Ascomycota</taxon>
        <taxon>Pezizomycotina</taxon>
        <taxon>Eurotiomycetes</taxon>
        <taxon>Chaetothyriomycetidae</taxon>
        <taxon>Chaetothyriales</taxon>
        <taxon>Herpotrichiellaceae</taxon>
        <taxon>Fonsecaea</taxon>
    </lineage>
</organism>
<feature type="domain" description="NAD-dependent epimerase/dehydratase" evidence="3">
    <location>
        <begin position="10"/>
        <end position="188"/>
    </location>
</feature>
<sequence length="293" mass="32134">MSSVPPGGLILVTGANSYVGSVAIQVFLQRDYRVRGTVRNVARHAWMTGHFGPRFELVEVSEISSPGAFDEAIKDVDGIAHLAMNMDMDPQNQAVIHDTIATNLHLLRSAAREPSVKSVVITSTSAACTLPTTGMPYKIDATTWNTAAIEHTSKPWNGEGNPRWHRILLYGAAKARGEQEAFAWVLQHKPRFSFNTVVPKVNFGTAVAPENMGYPRQILLKSVDERVVDADQVDNQRSVEVLKKMGKADGFTSVEDTLVKAVHTILENQCENVPKTRIDLFHESLASQSSDGT</sequence>
<reference evidence="4 5" key="1">
    <citation type="submission" date="2015-01" db="EMBL/GenBank/DDBJ databases">
        <title>The Genome Sequence of Fonsecaea multimorphosa CBS 102226.</title>
        <authorList>
            <consortium name="The Broad Institute Genomics Platform"/>
            <person name="Cuomo C."/>
            <person name="de Hoog S."/>
            <person name="Gorbushina A."/>
            <person name="Stielow B."/>
            <person name="Teixiera M."/>
            <person name="Abouelleil A."/>
            <person name="Chapman S.B."/>
            <person name="Priest M."/>
            <person name="Young S.K."/>
            <person name="Wortman J."/>
            <person name="Nusbaum C."/>
            <person name="Birren B."/>
        </authorList>
    </citation>
    <scope>NUCLEOTIDE SEQUENCE [LARGE SCALE GENOMIC DNA]</scope>
    <source>
        <strain evidence="4 5">CBS 102226</strain>
    </source>
</reference>
<comment type="similarity">
    <text evidence="2">Belongs to the NAD(P)-dependent epimerase/dehydratase family. Dihydroflavonol-4-reductase subfamily.</text>
</comment>
<evidence type="ECO:0000256" key="1">
    <source>
        <dbReference type="ARBA" id="ARBA00023002"/>
    </source>
</evidence>
<dbReference type="SMR" id="A0A0D2IUK8"/>
<keyword evidence="1" id="KW-0560">Oxidoreductase</keyword>
<proteinExistence type="inferred from homology"/>
<dbReference type="PANTHER" id="PTHR10366">
    <property type="entry name" value="NAD DEPENDENT EPIMERASE/DEHYDRATASE"/>
    <property type="match status" value="1"/>
</dbReference>
<dbReference type="Gene3D" id="3.40.50.720">
    <property type="entry name" value="NAD(P)-binding Rossmann-like Domain"/>
    <property type="match status" value="1"/>
</dbReference>
<dbReference type="InterPro" id="IPR001509">
    <property type="entry name" value="Epimerase_deHydtase"/>
</dbReference>
<gene>
    <name evidence="4" type="ORF">Z520_03407</name>
</gene>
<evidence type="ECO:0000313" key="5">
    <source>
        <dbReference type="Proteomes" id="UP000053411"/>
    </source>
</evidence>
<dbReference type="SUPFAM" id="SSF51735">
    <property type="entry name" value="NAD(P)-binding Rossmann-fold domains"/>
    <property type="match status" value="1"/>
</dbReference>
<accession>A0A0D2IUK8</accession>
<dbReference type="RefSeq" id="XP_016634864.1">
    <property type="nucleotide sequence ID" value="XM_016773918.1"/>
</dbReference>